<dbReference type="EMBL" id="QXDC01000004">
    <property type="protein sequence ID" value="RIA37147.1"/>
    <property type="molecule type" value="Genomic_DNA"/>
</dbReference>
<dbReference type="SUPFAM" id="SSF51735">
    <property type="entry name" value="NAD(P)-binding Rossmann-fold domains"/>
    <property type="match status" value="1"/>
</dbReference>
<proteinExistence type="predicted"/>
<comment type="caution">
    <text evidence="4">The sequence shown here is derived from an EMBL/GenBank/DDBJ whole genome shotgun (WGS) entry which is preliminary data.</text>
</comment>
<dbReference type="SMART" id="SM00829">
    <property type="entry name" value="PKS_ER"/>
    <property type="match status" value="1"/>
</dbReference>
<dbReference type="PANTHER" id="PTHR48106">
    <property type="entry name" value="QUINONE OXIDOREDUCTASE PIG3-RELATED"/>
    <property type="match status" value="1"/>
</dbReference>
<dbReference type="Gene3D" id="3.40.50.720">
    <property type="entry name" value="NAD(P)-binding Rossmann-like Domain"/>
    <property type="match status" value="1"/>
</dbReference>
<dbReference type="Gene3D" id="3.90.180.10">
    <property type="entry name" value="Medium-chain alcohol dehydrogenases, catalytic domain"/>
    <property type="match status" value="1"/>
</dbReference>
<evidence type="ECO:0000313" key="5">
    <source>
        <dbReference type="Proteomes" id="UP000266568"/>
    </source>
</evidence>
<keyword evidence="1" id="KW-0521">NADP</keyword>
<evidence type="ECO:0000313" key="4">
    <source>
        <dbReference type="EMBL" id="RIA37147.1"/>
    </source>
</evidence>
<dbReference type="GO" id="GO:0005829">
    <property type="term" value="C:cytosol"/>
    <property type="evidence" value="ECO:0007669"/>
    <property type="project" value="TreeGrafter"/>
</dbReference>
<organism evidence="4 5">
    <name type="scientific">Hephaestia caeni</name>
    <dbReference type="NCBI Taxonomy" id="645617"/>
    <lineage>
        <taxon>Bacteria</taxon>
        <taxon>Pseudomonadati</taxon>
        <taxon>Pseudomonadota</taxon>
        <taxon>Alphaproteobacteria</taxon>
        <taxon>Sphingomonadales</taxon>
        <taxon>Sphingomonadaceae</taxon>
        <taxon>Hephaestia</taxon>
    </lineage>
</organism>
<name>A0A397NPN1_9SPHN</name>
<dbReference type="InterPro" id="IPR036291">
    <property type="entry name" value="NAD(P)-bd_dom_sf"/>
</dbReference>
<evidence type="ECO:0000256" key="1">
    <source>
        <dbReference type="ARBA" id="ARBA00022857"/>
    </source>
</evidence>
<keyword evidence="2" id="KW-0560">Oxidoreductase</keyword>
<dbReference type="InterPro" id="IPR011032">
    <property type="entry name" value="GroES-like_sf"/>
</dbReference>
<feature type="domain" description="Enoyl reductase (ER)" evidence="3">
    <location>
        <begin position="10"/>
        <end position="316"/>
    </location>
</feature>
<accession>A0A397NPN1</accession>
<reference evidence="4 5" key="1">
    <citation type="submission" date="2018-08" db="EMBL/GenBank/DDBJ databases">
        <title>Genomic Encyclopedia of Type Strains, Phase IV (KMG-IV): sequencing the most valuable type-strain genomes for metagenomic binning, comparative biology and taxonomic classification.</title>
        <authorList>
            <person name="Goeker M."/>
        </authorList>
    </citation>
    <scope>NUCLEOTIDE SEQUENCE [LARGE SCALE GENOMIC DNA]</scope>
    <source>
        <strain evidence="4 5">DSM 25527</strain>
    </source>
</reference>
<dbReference type="InterPro" id="IPR013154">
    <property type="entry name" value="ADH-like_N"/>
</dbReference>
<dbReference type="SUPFAM" id="SSF50129">
    <property type="entry name" value="GroES-like"/>
    <property type="match status" value="1"/>
</dbReference>
<dbReference type="Pfam" id="PF00107">
    <property type="entry name" value="ADH_zinc_N"/>
    <property type="match status" value="1"/>
</dbReference>
<dbReference type="Pfam" id="PF08240">
    <property type="entry name" value="ADH_N"/>
    <property type="match status" value="1"/>
</dbReference>
<protein>
    <submittedName>
        <fullName evidence="4">NADPH:quinone reductase-like Zn-dependent oxidoreductase</fullName>
    </submittedName>
</protein>
<dbReference type="GO" id="GO:0003960">
    <property type="term" value="F:quinone reductase (NADPH) activity"/>
    <property type="evidence" value="ECO:0007669"/>
    <property type="project" value="TreeGrafter"/>
</dbReference>
<gene>
    <name evidence="4" type="ORF">DFR49_3024</name>
</gene>
<dbReference type="PANTHER" id="PTHR48106:SF13">
    <property type="entry name" value="QUINONE OXIDOREDUCTASE-RELATED"/>
    <property type="match status" value="1"/>
</dbReference>
<dbReference type="InterPro" id="IPR013149">
    <property type="entry name" value="ADH-like_C"/>
</dbReference>
<evidence type="ECO:0000259" key="3">
    <source>
        <dbReference type="SMART" id="SM00829"/>
    </source>
</evidence>
<dbReference type="GO" id="GO:0070402">
    <property type="term" value="F:NADPH binding"/>
    <property type="evidence" value="ECO:0007669"/>
    <property type="project" value="TreeGrafter"/>
</dbReference>
<dbReference type="InterPro" id="IPR020843">
    <property type="entry name" value="ER"/>
</dbReference>
<dbReference type="GO" id="GO:0035925">
    <property type="term" value="F:mRNA 3'-UTR AU-rich region binding"/>
    <property type="evidence" value="ECO:0007669"/>
    <property type="project" value="TreeGrafter"/>
</dbReference>
<dbReference type="RefSeq" id="WP_119036518.1">
    <property type="nucleotide sequence ID" value="NZ_QXDC01000004.1"/>
</dbReference>
<evidence type="ECO:0000256" key="2">
    <source>
        <dbReference type="ARBA" id="ARBA00023002"/>
    </source>
</evidence>
<dbReference type="Proteomes" id="UP000266568">
    <property type="component" value="Unassembled WGS sequence"/>
</dbReference>
<dbReference type="OrthoDB" id="9792321at2"/>
<keyword evidence="5" id="KW-1185">Reference proteome</keyword>
<dbReference type="AlphaFoldDB" id="A0A397NPN1"/>
<sequence length="319" mass="32508">MKAIRIARFGGPDVLEVADMPIPQPAADEVLIRVAAAGVNFAETLMREDRYVASYALPAIPGSEVAGTIEAVGAEVADLAPGQRVGAALAASGKLHGGYAQFVTAKAWAVAPLPDRLGFADATALLVQGATAQYLVRSAAVRDRSVLITAAGGGVGSLLVQLARHHGAARIVAVASSQAKRDLATANGADAAIAYADIAGASFDIACDSVGGETLLACLGAVAPGGTLFVYGAPCLAPLTLGAVAMRKLVLGNVSLRGFAFARHVDRDTLRADLQALFALCVDGDLRITTTCFALDEAAAAHRAIQERDTLGKVVLLSA</sequence>